<dbReference type="PANTHER" id="PTHR42910:SF1">
    <property type="entry name" value="MAJOR FACILITATOR SUPERFAMILY (MFS) PROFILE DOMAIN-CONTAINING PROTEIN"/>
    <property type="match status" value="1"/>
</dbReference>
<evidence type="ECO:0000313" key="3">
    <source>
        <dbReference type="Proteomes" id="UP001149822"/>
    </source>
</evidence>
<keyword evidence="1" id="KW-1133">Transmembrane helix</keyword>
<protein>
    <recommendedName>
        <fullName evidence="4">MFS transporter</fullName>
    </recommendedName>
</protein>
<dbReference type="Proteomes" id="UP001149822">
    <property type="component" value="Unassembled WGS sequence"/>
</dbReference>
<comment type="caution">
    <text evidence="2">The sequence shown here is derived from an EMBL/GenBank/DDBJ whole genome shotgun (WGS) entry which is preliminary data.</text>
</comment>
<evidence type="ECO:0000256" key="1">
    <source>
        <dbReference type="SAM" id="Phobius"/>
    </source>
</evidence>
<name>A0ABT4JBP1_9RHOB</name>
<dbReference type="SUPFAM" id="SSF103473">
    <property type="entry name" value="MFS general substrate transporter"/>
    <property type="match status" value="1"/>
</dbReference>
<dbReference type="EMBL" id="JAPTYD010000131">
    <property type="protein sequence ID" value="MCZ0964552.1"/>
    <property type="molecule type" value="Genomic_DNA"/>
</dbReference>
<proteinExistence type="predicted"/>
<feature type="transmembrane region" description="Helical" evidence="1">
    <location>
        <begin position="78"/>
        <end position="96"/>
    </location>
</feature>
<feature type="transmembrane region" description="Helical" evidence="1">
    <location>
        <begin position="12"/>
        <end position="31"/>
    </location>
</feature>
<gene>
    <name evidence="2" type="ORF">OU682_23700</name>
</gene>
<keyword evidence="3" id="KW-1185">Reference proteome</keyword>
<keyword evidence="1" id="KW-0812">Transmembrane</keyword>
<dbReference type="InterPro" id="IPR036259">
    <property type="entry name" value="MFS_trans_sf"/>
</dbReference>
<reference evidence="2" key="1">
    <citation type="submission" date="2022-12" db="EMBL/GenBank/DDBJ databases">
        <title>Paracoccus sp. EF6 isolated from a lake water.</title>
        <authorList>
            <person name="Liu H."/>
        </authorList>
    </citation>
    <scope>NUCLEOTIDE SEQUENCE</scope>
    <source>
        <strain evidence="2">EF6</strain>
    </source>
</reference>
<feature type="transmembrane region" description="Helical" evidence="1">
    <location>
        <begin position="51"/>
        <end position="72"/>
    </location>
</feature>
<sequence length="108" mass="11357">MAWLIFGLWPSLLSLGVGVVVLDLAVQGALISNQHLIFGLRPQARARISTIFMGSMFVGGAAGSAFATAIWFRSGWSGVVMAGIAAAALALVLKLTERRASLRVTEAE</sequence>
<keyword evidence="1" id="KW-0472">Membrane</keyword>
<evidence type="ECO:0000313" key="2">
    <source>
        <dbReference type="EMBL" id="MCZ0964552.1"/>
    </source>
</evidence>
<evidence type="ECO:0008006" key="4">
    <source>
        <dbReference type="Google" id="ProtNLM"/>
    </source>
</evidence>
<dbReference type="RefSeq" id="WP_268944637.1">
    <property type="nucleotide sequence ID" value="NZ_JAPTYD010000131.1"/>
</dbReference>
<accession>A0ABT4JBP1</accession>
<organism evidence="2 3">
    <name type="scientific">Paracoccus benzoatiresistens</name>
    <dbReference type="NCBI Taxonomy" id="2997341"/>
    <lineage>
        <taxon>Bacteria</taxon>
        <taxon>Pseudomonadati</taxon>
        <taxon>Pseudomonadota</taxon>
        <taxon>Alphaproteobacteria</taxon>
        <taxon>Rhodobacterales</taxon>
        <taxon>Paracoccaceae</taxon>
        <taxon>Paracoccus</taxon>
    </lineage>
</organism>
<dbReference type="PANTHER" id="PTHR42910">
    <property type="entry name" value="TRANSPORTER SCO4007-RELATED"/>
    <property type="match status" value="1"/>
</dbReference>